<sequence length="62" mass="7204">MRKCPFWSSDENYTECFSECVMNKDVENGDECVFISYLDLDDGFGKLRIEDVLKEVVLDIAE</sequence>
<accession>A0A1V4SQU7</accession>
<evidence type="ECO:0000313" key="3">
    <source>
        <dbReference type="Proteomes" id="UP000191448"/>
    </source>
</evidence>
<name>A0A1V4SQU7_9CLOT</name>
<dbReference type="Proteomes" id="UP000191448">
    <property type="component" value="Unassembled WGS sequence"/>
</dbReference>
<dbReference type="AlphaFoldDB" id="A0A1V4SQU7"/>
<dbReference type="OrthoDB" id="1938183at2"/>
<reference evidence="2 3" key="1">
    <citation type="submission" date="2016-02" db="EMBL/GenBank/DDBJ databases">
        <title>Genome sequence of Clostridium thermobutyricum DSM 4928.</title>
        <authorList>
            <person name="Poehlein A."/>
            <person name="Daniel R."/>
        </authorList>
    </citation>
    <scope>NUCLEOTIDE SEQUENCE [LARGE SCALE GENOMIC DNA]</scope>
    <source>
        <strain evidence="2 3">DSM 4928</strain>
    </source>
</reference>
<organism evidence="2 3">
    <name type="scientific">Clostridium thermobutyricum DSM 4928</name>
    <dbReference type="NCBI Taxonomy" id="1121339"/>
    <lineage>
        <taxon>Bacteria</taxon>
        <taxon>Bacillati</taxon>
        <taxon>Bacillota</taxon>
        <taxon>Clostridia</taxon>
        <taxon>Eubacteriales</taxon>
        <taxon>Clostridiaceae</taxon>
        <taxon>Clostridium</taxon>
    </lineage>
</organism>
<evidence type="ECO:0000313" key="1">
    <source>
        <dbReference type="EMBL" id="OPX46096.1"/>
    </source>
</evidence>
<dbReference type="EMBL" id="LTAY01000092">
    <property type="protein sequence ID" value="OPX46143.1"/>
    <property type="molecule type" value="Genomic_DNA"/>
</dbReference>
<gene>
    <name evidence="1" type="ORF">CLTHE_29130</name>
    <name evidence="2" type="ORF">CLTHE_29600</name>
</gene>
<dbReference type="RefSeq" id="WP_002597012.1">
    <property type="nucleotide sequence ID" value="NZ_LTAY01000092.1"/>
</dbReference>
<protein>
    <submittedName>
        <fullName evidence="2">Uncharacterized protein</fullName>
    </submittedName>
</protein>
<comment type="caution">
    <text evidence="2">The sequence shown here is derived from an EMBL/GenBank/DDBJ whole genome shotgun (WGS) entry which is preliminary data.</text>
</comment>
<proteinExistence type="predicted"/>
<evidence type="ECO:0000313" key="2">
    <source>
        <dbReference type="EMBL" id="OPX46143.1"/>
    </source>
</evidence>
<dbReference type="EMBL" id="LTAY01000092">
    <property type="protein sequence ID" value="OPX46096.1"/>
    <property type="molecule type" value="Genomic_DNA"/>
</dbReference>